<keyword evidence="3" id="KW-1185">Reference proteome</keyword>
<feature type="region of interest" description="Disordered" evidence="1">
    <location>
        <begin position="299"/>
        <end position="401"/>
    </location>
</feature>
<feature type="compositionally biased region" description="Basic and acidic residues" evidence="1">
    <location>
        <begin position="323"/>
        <end position="336"/>
    </location>
</feature>
<evidence type="ECO:0000313" key="2">
    <source>
        <dbReference type="EMBL" id="KAK7243611.1"/>
    </source>
</evidence>
<protein>
    <submittedName>
        <fullName evidence="2">Uncharacterized protein</fullName>
    </submittedName>
</protein>
<dbReference type="Proteomes" id="UP001372338">
    <property type="component" value="Unassembled WGS sequence"/>
</dbReference>
<name>A0AAN9E146_CROPI</name>
<dbReference type="AlphaFoldDB" id="A0AAN9E146"/>
<accession>A0AAN9E146</accession>
<dbReference type="EMBL" id="JAYWIO010000008">
    <property type="protein sequence ID" value="KAK7243611.1"/>
    <property type="molecule type" value="Genomic_DNA"/>
</dbReference>
<comment type="caution">
    <text evidence="2">The sequence shown here is derived from an EMBL/GenBank/DDBJ whole genome shotgun (WGS) entry which is preliminary data.</text>
</comment>
<gene>
    <name evidence="2" type="ORF">RIF29_38417</name>
</gene>
<sequence>MHGLFGLVRRWEVTFLFLTHFHELDISVSSSHSSFPPLSSEKAIDLHYRSSCDSTLTFKSGNILRPSTLTKLQSAKNIKSLQSELGFGFGEANGMQNSGDVLTVFTFNRRKMRSIFENERDECISRFLGDDFDDIIVSPAYMDSKDENCIRVTGNRSPLSDITNTVSPSRRKMKSVSQKERNVDILSGDTKNMKRVPFSTQNVDELYSIFRKHSKSKKHKAKHDDTLYEVPICGIEEISLRNLTSCEKGKERHRKTRLEHEVDIQYEFGIGSSSERINYEQKLDSENSTDQLRHASNSAVLMSSEIHHDPTYVSKSRKRTRSRGCDAHADVDRDTDSVPTIKKKKQTSKRAPSCDADQLENSAPKMRKRPRRSESESRNMKKGNRKHQISVTNGPLEHGIR</sequence>
<evidence type="ECO:0000256" key="1">
    <source>
        <dbReference type="SAM" id="MobiDB-lite"/>
    </source>
</evidence>
<reference evidence="2 3" key="1">
    <citation type="submission" date="2024-01" db="EMBL/GenBank/DDBJ databases">
        <title>The genomes of 5 underutilized Papilionoideae crops provide insights into root nodulation and disease resistanc.</title>
        <authorList>
            <person name="Yuan L."/>
        </authorList>
    </citation>
    <scope>NUCLEOTIDE SEQUENCE [LARGE SCALE GENOMIC DNA]</scope>
    <source>
        <strain evidence="2">ZHUSHIDOU_FW_LH</strain>
        <tissue evidence="2">Leaf</tissue>
    </source>
</reference>
<evidence type="ECO:0000313" key="3">
    <source>
        <dbReference type="Proteomes" id="UP001372338"/>
    </source>
</evidence>
<proteinExistence type="predicted"/>
<organism evidence="2 3">
    <name type="scientific">Crotalaria pallida</name>
    <name type="common">Smooth rattlebox</name>
    <name type="synonym">Crotalaria striata</name>
    <dbReference type="NCBI Taxonomy" id="3830"/>
    <lineage>
        <taxon>Eukaryota</taxon>
        <taxon>Viridiplantae</taxon>
        <taxon>Streptophyta</taxon>
        <taxon>Embryophyta</taxon>
        <taxon>Tracheophyta</taxon>
        <taxon>Spermatophyta</taxon>
        <taxon>Magnoliopsida</taxon>
        <taxon>eudicotyledons</taxon>
        <taxon>Gunneridae</taxon>
        <taxon>Pentapetalae</taxon>
        <taxon>rosids</taxon>
        <taxon>fabids</taxon>
        <taxon>Fabales</taxon>
        <taxon>Fabaceae</taxon>
        <taxon>Papilionoideae</taxon>
        <taxon>50 kb inversion clade</taxon>
        <taxon>genistoids sensu lato</taxon>
        <taxon>core genistoids</taxon>
        <taxon>Crotalarieae</taxon>
        <taxon>Crotalaria</taxon>
    </lineage>
</organism>